<dbReference type="SUPFAM" id="SSF54001">
    <property type="entry name" value="Cysteine proteinases"/>
    <property type="match status" value="1"/>
</dbReference>
<dbReference type="SMART" id="SM01032">
    <property type="entry name" value="BHD_3"/>
    <property type="match status" value="1"/>
</dbReference>
<keyword evidence="3" id="KW-0227">DNA damage</keyword>
<comment type="similarity">
    <text evidence="2">Belongs to the XPC family.</text>
</comment>
<dbReference type="GO" id="GO:0003697">
    <property type="term" value="F:single-stranded DNA binding"/>
    <property type="evidence" value="ECO:0007669"/>
    <property type="project" value="TreeGrafter"/>
</dbReference>
<dbReference type="PANTHER" id="PTHR12135:SF0">
    <property type="entry name" value="DNA REPAIR PROTEIN COMPLEMENTING XP-C CELLS"/>
    <property type="match status" value="1"/>
</dbReference>
<dbReference type="Proteomes" id="UP000076584">
    <property type="component" value="Unassembled WGS sequence"/>
</dbReference>
<evidence type="ECO:0000256" key="2">
    <source>
        <dbReference type="ARBA" id="ARBA00009525"/>
    </source>
</evidence>
<dbReference type="GO" id="GO:0000111">
    <property type="term" value="C:nucleotide-excision repair factor 2 complex"/>
    <property type="evidence" value="ECO:0007669"/>
    <property type="project" value="TreeGrafter"/>
</dbReference>
<feature type="region of interest" description="Disordered" evidence="6">
    <location>
        <begin position="45"/>
        <end position="76"/>
    </location>
</feature>
<feature type="region of interest" description="Disordered" evidence="6">
    <location>
        <begin position="294"/>
        <end position="314"/>
    </location>
</feature>
<dbReference type="SUPFAM" id="SSF143410">
    <property type="entry name" value="DOPA-like"/>
    <property type="match status" value="1"/>
</dbReference>
<dbReference type="InterPro" id="IPR038765">
    <property type="entry name" value="Papain-like_cys_pep_sf"/>
</dbReference>
<dbReference type="InterPro" id="IPR036985">
    <property type="entry name" value="Transglutaminase-like_sf"/>
</dbReference>
<feature type="non-terminal residue" evidence="10">
    <location>
        <position position="1"/>
    </location>
</feature>
<feature type="domain" description="Rad4 beta-hairpin" evidence="7">
    <location>
        <begin position="723"/>
        <end position="780"/>
    </location>
</feature>
<protein>
    <submittedName>
        <fullName evidence="10">Rad4 transglutaminase-like domain-containing protein</fullName>
    </submittedName>
</protein>
<dbReference type="STRING" id="1573173.A0A161X289"/>
<dbReference type="InterPro" id="IPR014980">
    <property type="entry name" value="DOPA_dioxygen"/>
</dbReference>
<evidence type="ECO:0000259" key="9">
    <source>
        <dbReference type="SMART" id="SM01032"/>
    </source>
</evidence>
<dbReference type="AlphaFoldDB" id="A0A161X289"/>
<keyword evidence="5" id="KW-0539">Nucleus</keyword>
<dbReference type="InterPro" id="IPR023389">
    <property type="entry name" value="DOPA-like_sf"/>
</dbReference>
<evidence type="ECO:0000313" key="11">
    <source>
        <dbReference type="Proteomes" id="UP000076584"/>
    </source>
</evidence>
<keyword evidence="11" id="KW-1185">Reference proteome</keyword>
<evidence type="ECO:0000256" key="3">
    <source>
        <dbReference type="ARBA" id="ARBA00022763"/>
    </source>
</evidence>
<dbReference type="InterPro" id="IPR018326">
    <property type="entry name" value="Rad4_beta-hairpin_dom1"/>
</dbReference>
<dbReference type="GO" id="GO:0006289">
    <property type="term" value="P:nucleotide-excision repair"/>
    <property type="evidence" value="ECO:0007669"/>
    <property type="project" value="InterPro"/>
</dbReference>
<feature type="region of interest" description="Disordered" evidence="6">
    <location>
        <begin position="1075"/>
        <end position="1137"/>
    </location>
</feature>
<evidence type="ECO:0000256" key="1">
    <source>
        <dbReference type="ARBA" id="ARBA00004123"/>
    </source>
</evidence>
<dbReference type="InterPro" id="IPR018327">
    <property type="entry name" value="BHD_2"/>
</dbReference>
<dbReference type="GO" id="GO:0071942">
    <property type="term" value="C:XPC complex"/>
    <property type="evidence" value="ECO:0007669"/>
    <property type="project" value="TreeGrafter"/>
</dbReference>
<dbReference type="GO" id="GO:0006298">
    <property type="term" value="P:mismatch repair"/>
    <property type="evidence" value="ECO:0007669"/>
    <property type="project" value="TreeGrafter"/>
</dbReference>
<dbReference type="Gene3D" id="3.30.70.1240">
    <property type="entry name" value="DOPA-like domains"/>
    <property type="match status" value="1"/>
</dbReference>
<dbReference type="InterPro" id="IPR018328">
    <property type="entry name" value="Rad4_beta-hairpin_dom3"/>
</dbReference>
<dbReference type="GO" id="GO:0005737">
    <property type="term" value="C:cytoplasm"/>
    <property type="evidence" value="ECO:0007669"/>
    <property type="project" value="TreeGrafter"/>
</dbReference>
<proteinExistence type="inferred from homology"/>
<accession>A0A161X289</accession>
<feature type="region of interest" description="Disordered" evidence="6">
    <location>
        <begin position="348"/>
        <end position="369"/>
    </location>
</feature>
<dbReference type="PANTHER" id="PTHR12135">
    <property type="entry name" value="DNA REPAIR PROTEIN XP-C / RAD4"/>
    <property type="match status" value="1"/>
</dbReference>
<dbReference type="Gene3D" id="2.20.20.110">
    <property type="entry name" value="Rad4, beta-hairpin domain BHD1"/>
    <property type="match status" value="1"/>
</dbReference>
<dbReference type="GO" id="GO:0003684">
    <property type="term" value="F:damaged DNA binding"/>
    <property type="evidence" value="ECO:0007669"/>
    <property type="project" value="InterPro"/>
</dbReference>
<keyword evidence="4" id="KW-0234">DNA repair</keyword>
<evidence type="ECO:0000256" key="6">
    <source>
        <dbReference type="SAM" id="MobiDB-lite"/>
    </source>
</evidence>
<dbReference type="SMART" id="SM01031">
    <property type="entry name" value="BHD_2"/>
    <property type="match status" value="1"/>
</dbReference>
<name>A0A161X289_COLIC</name>
<evidence type="ECO:0000313" key="10">
    <source>
        <dbReference type="EMBL" id="KZL87796.1"/>
    </source>
</evidence>
<evidence type="ECO:0000256" key="4">
    <source>
        <dbReference type="ARBA" id="ARBA00023204"/>
    </source>
</evidence>
<evidence type="ECO:0000256" key="5">
    <source>
        <dbReference type="ARBA" id="ARBA00023242"/>
    </source>
</evidence>
<dbReference type="Gene3D" id="3.30.70.2460">
    <property type="entry name" value="Rad4, beta-hairpin domain BHD3"/>
    <property type="match status" value="1"/>
</dbReference>
<dbReference type="Pfam" id="PF10403">
    <property type="entry name" value="BHD_1"/>
    <property type="match status" value="1"/>
</dbReference>
<dbReference type="InterPro" id="IPR042488">
    <property type="entry name" value="Rad4_BHD3_sf"/>
</dbReference>
<gene>
    <name evidence="10" type="ORF">CI238_06895</name>
</gene>
<comment type="caution">
    <text evidence="10">The sequence shown here is derived from an EMBL/GenBank/DDBJ whole genome shotgun (WGS) entry which is preliminary data.</text>
</comment>
<evidence type="ECO:0000259" key="7">
    <source>
        <dbReference type="SMART" id="SM01030"/>
    </source>
</evidence>
<sequence length="1137" mass="127384">LHYLPERTYCFLAASGSFRKAPPPLAMAFNPPLYTYVSPREGYEKAPPLPDELNEDGKSFRNPPREDPSKAYETFPAPLDNGRRGGFSDIHIYHFQNNPEQVKYAKGLWERIRREFPELRIYRFWEKPVGPHPVAMFEVNVFTPAQFGAFIPWLTIYRGPLSVLIHPNTTEEGPDHNATELRNHTQRATWMVQSSGLCEGITMAGRKRARVTRSMTANSDVPDVYQEMLAEAAADVGPSTSLEHPAKRLKRPGEKKFETAVAATKNLEAEGADDDNDEDEGMEFEDVTLPPMTVQTTYRDDDDDEEGEEEEDMDEIGFEDVDFGAVQPDSEALREPNKLTLNLSEHSSIATSTRKGTKKRQPITKEEKERRISIHRTHLLCLLLHCALRNRWCDDEQVQKSLRLLLTKKTINYLIPSPSLPQFGQTESLKTGLQQAGSMFKSKFQITERGLRRPLWAEDPMHLANYELPTNMDSCMNRSDFRDAAKKLCGSRDVGAQLYCALLRSVGVRARLVCSLQPLSFVQGGPKLPKNRETMPPTKPTKEEKIRAQLSHYNTPAEGPLSSASSLISPLRRLGHPNAAAYQLPLPPTQPPTTRHPKETPKRIRESPFPVYWVEVLDVGHQKWQPVDPLVTNSMWRPKALEPPATDKENSLTYVIAFDTDGTARDVTKRYAKAYTAKTRRLRIETAAEHGDRWWRRALEPFARRWPTDLDQIEDNELTAIEGREPMPRNVADFKDHPVFALERHLRRNEVLIPDAQPAGTVAAGNRAPLEKVYRRKDVRIARSRDKWYRMGREVKPMEIPVKFLARRSNAKPGEYVDDGYGGDERNAVGTPVFTQEQTEVYCAPSVVNGRVPKNKFGNIDVYVASMVPKGGVHITDEFDTAARAAYVLGVDYAPALSGFQFKGKHGTAVFNGIVVAQEYVEAVRAVMEGLENMDAQAEHSKRSLAAIHMWRRFLMALRIRERIWAGVDAEERAEEERRLVESAEAAAIGDVDNHDMEESGGFFAEDRVTSNDAGTTAGGRIGVEIDTRDMLDGDSAESGGGFIDDEDAGIGAHTVNDANIFDDRVGLIVNDGSEAGHVARGNDGARAGLGGYRDRTEDGGGFDPQPDDEELEDAPSDITEEYDMEDDEGSGGFLVD</sequence>
<dbReference type="Pfam" id="PF10405">
    <property type="entry name" value="BHD_3"/>
    <property type="match status" value="1"/>
</dbReference>
<feature type="compositionally biased region" description="Basic and acidic residues" evidence="6">
    <location>
        <begin position="55"/>
        <end position="70"/>
    </location>
</feature>
<feature type="domain" description="Rad4 beta-hairpin" evidence="9">
    <location>
        <begin position="852"/>
        <end position="928"/>
    </location>
</feature>
<feature type="compositionally biased region" description="Acidic residues" evidence="6">
    <location>
        <begin position="300"/>
        <end position="314"/>
    </location>
</feature>
<reference evidence="10 11" key="1">
    <citation type="submission" date="2015-06" db="EMBL/GenBank/DDBJ databases">
        <title>Survival trade-offs in plant roots during colonization by closely related pathogenic and mutualistic fungi.</title>
        <authorList>
            <person name="Hacquard S."/>
            <person name="Kracher B."/>
            <person name="Hiruma K."/>
            <person name="Weinman A."/>
            <person name="Muench P."/>
            <person name="Garrido Oter R."/>
            <person name="Ver Loren van Themaat E."/>
            <person name="Dallerey J.-F."/>
            <person name="Damm U."/>
            <person name="Henrissat B."/>
            <person name="Lespinet O."/>
            <person name="Thon M."/>
            <person name="Kemen E."/>
            <person name="McHardy A.C."/>
            <person name="Schulze-Lefert P."/>
            <person name="O'Connell R.J."/>
        </authorList>
    </citation>
    <scope>NUCLEOTIDE SEQUENCE [LARGE SCALE GENOMIC DNA]</scope>
    <source>
        <strain evidence="10 11">MAFF 238704</strain>
    </source>
</reference>
<dbReference type="EMBL" id="LFIW01000188">
    <property type="protein sequence ID" value="KZL87796.1"/>
    <property type="molecule type" value="Genomic_DNA"/>
</dbReference>
<evidence type="ECO:0000259" key="8">
    <source>
        <dbReference type="SMART" id="SM01031"/>
    </source>
</evidence>
<dbReference type="Pfam" id="PF08883">
    <property type="entry name" value="DOPA_dioxygen"/>
    <property type="match status" value="1"/>
</dbReference>
<dbReference type="SMART" id="SM01030">
    <property type="entry name" value="BHD_1"/>
    <property type="match status" value="1"/>
</dbReference>
<feature type="compositionally biased region" description="Acidic residues" evidence="6">
    <location>
        <begin position="1106"/>
        <end position="1130"/>
    </location>
</feature>
<dbReference type="Pfam" id="PF03835">
    <property type="entry name" value="Rad4"/>
    <property type="match status" value="1"/>
</dbReference>
<organism evidence="10 11">
    <name type="scientific">Colletotrichum incanum</name>
    <name type="common">Soybean anthracnose fungus</name>
    <dbReference type="NCBI Taxonomy" id="1573173"/>
    <lineage>
        <taxon>Eukaryota</taxon>
        <taxon>Fungi</taxon>
        <taxon>Dikarya</taxon>
        <taxon>Ascomycota</taxon>
        <taxon>Pezizomycotina</taxon>
        <taxon>Sordariomycetes</taxon>
        <taxon>Hypocreomycetidae</taxon>
        <taxon>Glomerellales</taxon>
        <taxon>Glomerellaceae</taxon>
        <taxon>Colletotrichum</taxon>
        <taxon>Colletotrichum spaethianum species complex</taxon>
    </lineage>
</organism>
<dbReference type="Gene3D" id="3.90.260.10">
    <property type="entry name" value="Transglutaminase-like"/>
    <property type="match status" value="1"/>
</dbReference>
<feature type="domain" description="Rad4 beta-hairpin" evidence="8">
    <location>
        <begin position="782"/>
        <end position="845"/>
    </location>
</feature>
<dbReference type="InterPro" id="IPR018325">
    <property type="entry name" value="Rad4/PNGase_transGLS-fold"/>
</dbReference>
<dbReference type="InterPro" id="IPR004583">
    <property type="entry name" value="DNA_repair_Rad4"/>
</dbReference>
<dbReference type="Pfam" id="PF10404">
    <property type="entry name" value="BHD_2"/>
    <property type="match status" value="1"/>
</dbReference>
<comment type="subcellular location">
    <subcellularLocation>
        <location evidence="1">Nucleus</location>
    </subcellularLocation>
</comment>